<dbReference type="InterPro" id="IPR004006">
    <property type="entry name" value="DhaK_dom"/>
</dbReference>
<evidence type="ECO:0000256" key="2">
    <source>
        <dbReference type="ARBA" id="ARBA00004778"/>
    </source>
</evidence>
<comment type="catalytic activity">
    <reaction evidence="9">
        <text>D-glyceraldehyde + ATP = D-glyceraldehyde 3-phosphate + ADP + H(+)</text>
        <dbReference type="Rhea" id="RHEA:13941"/>
        <dbReference type="ChEBI" id="CHEBI:15378"/>
        <dbReference type="ChEBI" id="CHEBI:17378"/>
        <dbReference type="ChEBI" id="CHEBI:30616"/>
        <dbReference type="ChEBI" id="CHEBI:59776"/>
        <dbReference type="ChEBI" id="CHEBI:456216"/>
        <dbReference type="EC" id="2.7.1.28"/>
    </reaction>
</comment>
<dbReference type="GO" id="GO:0005829">
    <property type="term" value="C:cytosol"/>
    <property type="evidence" value="ECO:0007669"/>
    <property type="project" value="TreeGrafter"/>
</dbReference>
<comment type="function">
    <text evidence="1">Catalyzes both the phosphorylation of dihydroxyacetone and of glyceraldehyde.</text>
</comment>
<dbReference type="Gene3D" id="1.25.40.340">
    <property type="match status" value="1"/>
</dbReference>
<evidence type="ECO:0000256" key="3">
    <source>
        <dbReference type="ARBA" id="ARBA00008757"/>
    </source>
</evidence>
<dbReference type="FunFam" id="3.30.1180.20:FF:000001">
    <property type="entry name" value="Dihydroxyacetone kinase 1"/>
    <property type="match status" value="1"/>
</dbReference>
<evidence type="ECO:0000256" key="1">
    <source>
        <dbReference type="ARBA" id="ARBA00003264"/>
    </source>
</evidence>
<dbReference type="eggNOG" id="KOG2426">
    <property type="taxonomic scope" value="Eukaryota"/>
</dbReference>
<feature type="binding site" evidence="12">
    <location>
        <begin position="55"/>
        <end position="58"/>
    </location>
    <ligand>
        <name>substrate</name>
    </ligand>
</feature>
<dbReference type="GeneID" id="27899476"/>
<sequence length="594" mass="63530">MSTKKHFFSHTTGVVVQGLDSLVARNNHLALDAPNKVVYSQTHPPTQVSVISGGGSGHEPAWSGYVGDGMLAAAVNGEVFASPSTKQIMAAISHVPSDAGIILCITNYTGDNLHFGLAREKAVGMGYKIGVLRMTDDVALGRKQTENLGRRGLAANMFVLKLCGSASKAGYSFEKIMDLGYAVNANAVTVGSSLDHCHIPGREHHREIPDDVVVLGMGIHNEPGLHEISPIPEPEELVSDMLKYCLDSSDKDRAFVDFKPEDVVLLLINNFGGMSNFELEALTTVTRKVLKEKWSIAPVRIYVQPFETSLNAPGWSISLLNVSGIERNTNTSIQTLLHLLDMETHAPAWPKNGYRDVVKVKEKAKVAEAATEEQQMAKGPRVDPIILERALRAACDAAISAEPDITRWDIEMGDGDCGEAVVGMCQGVLQRLDAGLAKEGSVFYILDQVGEAVEEIGGTLGAIISIMLASFTSSLRQAYAKDQGGFTMDATSASQAAGVALKNLQSYTSARQGGRTVMDTLIPFCESFEQDADIQKAVEAAEAGADSTAGMKAKYGRATYVGESADHHQQATPPDPGAKAASIFLRGMLNGLLQ</sequence>
<evidence type="ECO:0000256" key="4">
    <source>
        <dbReference type="ARBA" id="ARBA00022679"/>
    </source>
</evidence>
<dbReference type="PANTHER" id="PTHR28629:SF1">
    <property type="entry name" value="YALI0F01606P"/>
    <property type="match status" value="1"/>
</dbReference>
<dbReference type="AlphaFoldDB" id="N1QJG3"/>
<dbReference type="PANTHER" id="PTHR28629">
    <property type="entry name" value="TRIOKINASE/FMN CYCLASE"/>
    <property type="match status" value="1"/>
</dbReference>
<dbReference type="UniPathway" id="UPA00617">
    <property type="reaction ID" value="UER00669"/>
</dbReference>
<evidence type="ECO:0000256" key="11">
    <source>
        <dbReference type="PIRSR" id="PIRSR612734-1"/>
    </source>
</evidence>
<dbReference type="SMART" id="SM01120">
    <property type="entry name" value="Dak2"/>
    <property type="match status" value="1"/>
</dbReference>
<dbReference type="RefSeq" id="XP_016765492.1">
    <property type="nucleotide sequence ID" value="XM_016902339.1"/>
</dbReference>
<dbReference type="OMA" id="TLGNMSG"/>
<dbReference type="HOGENOM" id="CLU_017054_6_0_1"/>
<comment type="pathway">
    <text evidence="2">Polyol metabolism; glycerol fermentation; glycerone phosphate from glycerol (oxidative route): step 2/2.</text>
</comment>
<evidence type="ECO:0000256" key="5">
    <source>
        <dbReference type="ARBA" id="ARBA00022741"/>
    </source>
</evidence>
<dbReference type="SUPFAM" id="SSF82549">
    <property type="entry name" value="DAK1/DegV-like"/>
    <property type="match status" value="1"/>
</dbReference>
<feature type="domain" description="DhaK" evidence="14">
    <location>
        <begin position="10"/>
        <end position="349"/>
    </location>
</feature>
<dbReference type="Proteomes" id="UP000016931">
    <property type="component" value="Unassembled WGS sequence"/>
</dbReference>
<evidence type="ECO:0000313" key="16">
    <source>
        <dbReference type="Proteomes" id="UP000016931"/>
    </source>
</evidence>
<evidence type="ECO:0000256" key="6">
    <source>
        <dbReference type="ARBA" id="ARBA00022777"/>
    </source>
</evidence>
<keyword evidence="5" id="KW-0547">Nucleotide-binding</keyword>
<dbReference type="GO" id="GO:0050354">
    <property type="term" value="F:triokinase activity"/>
    <property type="evidence" value="ECO:0007669"/>
    <property type="project" value="UniProtKB-EC"/>
</dbReference>
<dbReference type="PROSITE" id="PS51481">
    <property type="entry name" value="DHAK"/>
    <property type="match status" value="1"/>
</dbReference>
<dbReference type="SUPFAM" id="SSF101473">
    <property type="entry name" value="DhaL-like"/>
    <property type="match status" value="1"/>
</dbReference>
<dbReference type="EMBL" id="KB456260">
    <property type="protein sequence ID" value="EMF17371.1"/>
    <property type="molecule type" value="Genomic_DNA"/>
</dbReference>
<comment type="similarity">
    <text evidence="3">Belongs to the dihydroxyacetone kinase (DAK) family.</text>
</comment>
<dbReference type="PROSITE" id="PS51480">
    <property type="entry name" value="DHAL"/>
    <property type="match status" value="1"/>
</dbReference>
<dbReference type="STRING" id="692275.N1QJG3"/>
<evidence type="ECO:0000259" key="14">
    <source>
        <dbReference type="PROSITE" id="PS51481"/>
    </source>
</evidence>
<evidence type="ECO:0000256" key="10">
    <source>
        <dbReference type="ARBA" id="ARBA00048898"/>
    </source>
</evidence>
<comment type="catalytic activity">
    <reaction evidence="10">
        <text>dihydroxyacetone + ATP = dihydroxyacetone phosphate + ADP + H(+)</text>
        <dbReference type="Rhea" id="RHEA:15773"/>
        <dbReference type="ChEBI" id="CHEBI:15378"/>
        <dbReference type="ChEBI" id="CHEBI:16016"/>
        <dbReference type="ChEBI" id="CHEBI:30616"/>
        <dbReference type="ChEBI" id="CHEBI:57642"/>
        <dbReference type="ChEBI" id="CHEBI:456216"/>
        <dbReference type="EC" id="2.7.1.29"/>
    </reaction>
</comment>
<feature type="domain" description="DhaL" evidence="13">
    <location>
        <begin position="385"/>
        <end position="590"/>
    </location>
</feature>
<keyword evidence="8" id="KW-0067">ATP-binding</keyword>
<keyword evidence="4" id="KW-0808">Transferase</keyword>
<dbReference type="GO" id="GO:0019588">
    <property type="term" value="P:anaerobic glycerol catabolic process"/>
    <property type="evidence" value="ECO:0007669"/>
    <property type="project" value="UniProtKB-UniPathway"/>
</dbReference>
<organism evidence="15 16">
    <name type="scientific">Sphaerulina musiva (strain SO2202)</name>
    <name type="common">Poplar stem canker fungus</name>
    <name type="synonym">Septoria musiva</name>
    <dbReference type="NCBI Taxonomy" id="692275"/>
    <lineage>
        <taxon>Eukaryota</taxon>
        <taxon>Fungi</taxon>
        <taxon>Dikarya</taxon>
        <taxon>Ascomycota</taxon>
        <taxon>Pezizomycotina</taxon>
        <taxon>Dothideomycetes</taxon>
        <taxon>Dothideomycetidae</taxon>
        <taxon>Mycosphaerellales</taxon>
        <taxon>Mycosphaerellaceae</taxon>
        <taxon>Sphaerulina</taxon>
    </lineage>
</organism>
<evidence type="ECO:0000256" key="12">
    <source>
        <dbReference type="PIRSR" id="PIRSR612734-2"/>
    </source>
</evidence>
<dbReference type="InterPro" id="IPR050861">
    <property type="entry name" value="Dihydroxyacetone_Kinase"/>
</dbReference>
<dbReference type="InterPro" id="IPR036117">
    <property type="entry name" value="DhaL_dom_sf"/>
</dbReference>
<dbReference type="NCBIfam" id="TIGR02361">
    <property type="entry name" value="dak_ATP"/>
    <property type="match status" value="1"/>
</dbReference>
<dbReference type="Pfam" id="PF02733">
    <property type="entry name" value="Dak1"/>
    <property type="match status" value="1"/>
</dbReference>
<evidence type="ECO:0000313" key="15">
    <source>
        <dbReference type="EMBL" id="EMF17371.1"/>
    </source>
</evidence>
<dbReference type="Gene3D" id="3.30.1180.20">
    <property type="entry name" value="Dihydroxyacetone kinase, domain 2"/>
    <property type="match status" value="1"/>
</dbReference>
<dbReference type="InterPro" id="IPR004007">
    <property type="entry name" value="DhaL_dom"/>
</dbReference>
<protein>
    <submittedName>
        <fullName evidence="15">Dihydroxyacetone kinase</fullName>
    </submittedName>
</protein>
<dbReference type="GO" id="GO:0005524">
    <property type="term" value="F:ATP binding"/>
    <property type="evidence" value="ECO:0007669"/>
    <property type="project" value="UniProtKB-KW"/>
</dbReference>
<dbReference type="Pfam" id="PF02734">
    <property type="entry name" value="Dak2"/>
    <property type="match status" value="1"/>
</dbReference>
<keyword evidence="6 15" id="KW-0418">Kinase</keyword>
<dbReference type="Gene3D" id="3.40.50.10440">
    <property type="entry name" value="Dihydroxyacetone kinase, domain 1"/>
    <property type="match status" value="1"/>
</dbReference>
<accession>N1QJG3</accession>
<evidence type="ECO:0000256" key="8">
    <source>
        <dbReference type="ARBA" id="ARBA00022840"/>
    </source>
</evidence>
<keyword evidence="7" id="KW-0319">Glycerol metabolism</keyword>
<keyword evidence="16" id="KW-1185">Reference proteome</keyword>
<evidence type="ECO:0000259" key="13">
    <source>
        <dbReference type="PROSITE" id="PS51480"/>
    </source>
</evidence>
<dbReference type="OrthoDB" id="1724672at2759"/>
<reference evidence="15 16" key="1">
    <citation type="journal article" date="2012" name="PLoS Pathog.">
        <title>Diverse lifestyles and strategies of plant pathogenesis encoded in the genomes of eighteen Dothideomycetes fungi.</title>
        <authorList>
            <person name="Ohm R.A."/>
            <person name="Feau N."/>
            <person name="Henrissat B."/>
            <person name="Schoch C.L."/>
            <person name="Horwitz B.A."/>
            <person name="Barry K.W."/>
            <person name="Condon B.J."/>
            <person name="Copeland A.C."/>
            <person name="Dhillon B."/>
            <person name="Glaser F."/>
            <person name="Hesse C.N."/>
            <person name="Kosti I."/>
            <person name="LaButti K."/>
            <person name="Lindquist E.A."/>
            <person name="Lucas S."/>
            <person name="Salamov A.A."/>
            <person name="Bradshaw R.E."/>
            <person name="Ciuffetti L."/>
            <person name="Hamelin R.C."/>
            <person name="Kema G.H.J."/>
            <person name="Lawrence C."/>
            <person name="Scott J.A."/>
            <person name="Spatafora J.W."/>
            <person name="Turgeon B.G."/>
            <person name="de Wit P.J.G.M."/>
            <person name="Zhong S."/>
            <person name="Goodwin S.B."/>
            <person name="Grigoriev I.V."/>
        </authorList>
    </citation>
    <scope>NUCLEOTIDE SEQUENCE [LARGE SCALE GENOMIC DNA]</scope>
    <source>
        <strain evidence="15 16">SO2202</strain>
    </source>
</reference>
<evidence type="ECO:0000256" key="7">
    <source>
        <dbReference type="ARBA" id="ARBA00022798"/>
    </source>
</evidence>
<feature type="active site" description="Tele-hemiaminal-histidine intermediate" evidence="11">
    <location>
        <position position="220"/>
    </location>
</feature>
<dbReference type="GO" id="GO:0004371">
    <property type="term" value="F:glycerone kinase activity"/>
    <property type="evidence" value="ECO:0007669"/>
    <property type="project" value="UniProtKB-EC"/>
</dbReference>
<name>N1QJG3_SPHMS</name>
<gene>
    <name evidence="15" type="ORF">SEPMUDRAFT_130133</name>
</gene>
<proteinExistence type="inferred from homology"/>
<evidence type="ECO:0000256" key="9">
    <source>
        <dbReference type="ARBA" id="ARBA00047974"/>
    </source>
</evidence>
<feature type="binding site" evidence="12">
    <location>
        <position position="111"/>
    </location>
    <ligand>
        <name>substrate</name>
    </ligand>
</feature>
<dbReference type="FunFam" id="3.40.50.10440:FF:000001">
    <property type="entry name" value="Dihydroxyacetone kinase, DhaK subunit"/>
    <property type="match status" value="1"/>
</dbReference>
<dbReference type="InterPro" id="IPR012734">
    <property type="entry name" value="DhaK_ATP"/>
</dbReference>